<comment type="caution">
    <text evidence="1">The sequence shown here is derived from an EMBL/GenBank/DDBJ whole genome shotgun (WGS) entry which is preliminary data.</text>
</comment>
<dbReference type="EMBL" id="QBLH01000464">
    <property type="protein sequence ID" value="TGZ55403.1"/>
    <property type="molecule type" value="Genomic_DNA"/>
</dbReference>
<accession>A0A4S2KYS0</accession>
<keyword evidence="2" id="KW-1185">Reference proteome</keyword>
<reference evidence="1 2" key="1">
    <citation type="journal article" date="2019" name="Philos. Trans. R. Soc. Lond., B, Biol. Sci.">
        <title>Ant behaviour and brain gene expression of defending hosts depend on the ecological success of the intruding social parasite.</title>
        <authorList>
            <person name="Kaur R."/>
            <person name="Stoldt M."/>
            <person name="Jongepier E."/>
            <person name="Feldmeyer B."/>
            <person name="Menzel F."/>
            <person name="Bornberg-Bauer E."/>
            <person name="Foitzik S."/>
        </authorList>
    </citation>
    <scope>NUCLEOTIDE SEQUENCE [LARGE SCALE GENOMIC DNA]</scope>
    <source>
        <tissue evidence="1">Whole body</tissue>
    </source>
</reference>
<name>A0A4S2KYS0_9HYME</name>
<sequence length="133" mass="14956">MQRRENGARIRETERLWSVAVAVAEEAVEGGKQRKIKQRKNRVAGKRMRALSAGGNYSDYANSGSVPLLYPGVPQPHRLPAAVCAIFHRCFLFMPQTATPAAKVTYNKLLHVDDEDTRHRIIESRDSCQVDHS</sequence>
<proteinExistence type="predicted"/>
<organism evidence="1 2">
    <name type="scientific">Temnothorax longispinosus</name>
    <dbReference type="NCBI Taxonomy" id="300112"/>
    <lineage>
        <taxon>Eukaryota</taxon>
        <taxon>Metazoa</taxon>
        <taxon>Ecdysozoa</taxon>
        <taxon>Arthropoda</taxon>
        <taxon>Hexapoda</taxon>
        <taxon>Insecta</taxon>
        <taxon>Pterygota</taxon>
        <taxon>Neoptera</taxon>
        <taxon>Endopterygota</taxon>
        <taxon>Hymenoptera</taxon>
        <taxon>Apocrita</taxon>
        <taxon>Aculeata</taxon>
        <taxon>Formicoidea</taxon>
        <taxon>Formicidae</taxon>
        <taxon>Myrmicinae</taxon>
        <taxon>Temnothorax</taxon>
    </lineage>
</organism>
<dbReference type="AlphaFoldDB" id="A0A4S2KYS0"/>
<gene>
    <name evidence="1" type="ORF">DBV15_08579</name>
</gene>
<dbReference type="Proteomes" id="UP000310200">
    <property type="component" value="Unassembled WGS sequence"/>
</dbReference>
<evidence type="ECO:0000313" key="2">
    <source>
        <dbReference type="Proteomes" id="UP000310200"/>
    </source>
</evidence>
<evidence type="ECO:0000313" key="1">
    <source>
        <dbReference type="EMBL" id="TGZ55403.1"/>
    </source>
</evidence>
<protein>
    <submittedName>
        <fullName evidence="1">Uncharacterized protein</fullName>
    </submittedName>
</protein>